<dbReference type="Proteomes" id="UP000265618">
    <property type="component" value="Unassembled WGS sequence"/>
</dbReference>
<sequence length="20" mass="2100">MVDLGLLSRLRKGVSSPNSA</sequence>
<evidence type="ECO:0000313" key="2">
    <source>
        <dbReference type="Proteomes" id="UP000265618"/>
    </source>
</evidence>
<reference evidence="1 2" key="1">
    <citation type="journal article" date="2018" name="PLoS ONE">
        <title>The draft genome of Kipferlia bialata reveals reductive genome evolution in fornicate parasites.</title>
        <authorList>
            <person name="Tanifuji G."/>
            <person name="Takabayashi S."/>
            <person name="Kume K."/>
            <person name="Takagi M."/>
            <person name="Nakayama T."/>
            <person name="Kamikawa R."/>
            <person name="Inagaki Y."/>
            <person name="Hashimoto T."/>
        </authorList>
    </citation>
    <scope>NUCLEOTIDE SEQUENCE [LARGE SCALE GENOMIC DNA]</scope>
    <source>
        <strain evidence="1">NY0173</strain>
    </source>
</reference>
<keyword evidence="2" id="KW-1185">Reference proteome</keyword>
<dbReference type="EMBL" id="BDIP01000829">
    <property type="protein sequence ID" value="GCA62518.1"/>
    <property type="molecule type" value="Genomic_DNA"/>
</dbReference>
<proteinExistence type="predicted"/>
<accession>A0A391NTB7</accession>
<protein>
    <submittedName>
        <fullName evidence="1">Uncharacterized protein</fullName>
    </submittedName>
</protein>
<evidence type="ECO:0000313" key="1">
    <source>
        <dbReference type="EMBL" id="GCA62518.1"/>
    </source>
</evidence>
<gene>
    <name evidence="1" type="ORF">KIPB_004042</name>
</gene>
<name>A0A391NTB7_9EUKA</name>
<feature type="non-terminal residue" evidence="1">
    <location>
        <position position="20"/>
    </location>
</feature>
<comment type="caution">
    <text evidence="1">The sequence shown here is derived from an EMBL/GenBank/DDBJ whole genome shotgun (WGS) entry which is preliminary data.</text>
</comment>
<dbReference type="AlphaFoldDB" id="A0A391NTB7"/>
<organism evidence="1 2">
    <name type="scientific">Kipferlia bialata</name>
    <dbReference type="NCBI Taxonomy" id="797122"/>
    <lineage>
        <taxon>Eukaryota</taxon>
        <taxon>Metamonada</taxon>
        <taxon>Carpediemonas-like organisms</taxon>
        <taxon>Kipferlia</taxon>
    </lineage>
</organism>